<dbReference type="PRINTS" id="PR00838">
    <property type="entry name" value="V5ALLERGEN"/>
</dbReference>
<dbReference type="InterPro" id="IPR002413">
    <property type="entry name" value="V5_allergen-like"/>
</dbReference>
<keyword evidence="2" id="KW-1185">Reference proteome</keyword>
<dbReference type="InterPro" id="IPR001283">
    <property type="entry name" value="CRISP-related"/>
</dbReference>
<feature type="domain" description="SCP" evidence="1">
    <location>
        <begin position="53"/>
        <end position="202"/>
    </location>
</feature>
<protein>
    <submittedName>
        <fullName evidence="3 4">SCP domain-containing protein</fullName>
    </submittedName>
</protein>
<dbReference type="WBParaSite" id="SRDH1_89370.1">
    <property type="protein sequence ID" value="SRDH1_89370.1"/>
    <property type="gene ID" value="SRDH1_89370"/>
</dbReference>
<sequence>MLINEFIYKCINLIIVNSLELNYQLNMLYTIQFNLIFFVLVNIYENLAYRWYTQNSELLALHNAYRRDIKYGHVRDQPQAMSMLKLTWSHKLAEMAQDWAQHCVPRRSNLTMRKGSKWTYVGQSIALVPKVREAASLWFEQHKNYNFGNNTCEANKTCADYKQLAFADTTHIGCGYAMCRHLTGLDKLLVVCNYGPGGKYANRQPYDPIYPEDPYYLPLI</sequence>
<dbReference type="SUPFAM" id="SSF55797">
    <property type="entry name" value="PR-1-like"/>
    <property type="match status" value="1"/>
</dbReference>
<dbReference type="InterPro" id="IPR035940">
    <property type="entry name" value="CAP_sf"/>
</dbReference>
<dbReference type="InterPro" id="IPR014044">
    <property type="entry name" value="CAP_dom"/>
</dbReference>
<dbReference type="AlphaFoldDB" id="A0AA85GG93"/>
<dbReference type="PRINTS" id="PR00837">
    <property type="entry name" value="V5TPXLIKE"/>
</dbReference>
<evidence type="ECO:0000313" key="4">
    <source>
        <dbReference type="WBParaSite" id="SRDH1_89370.1"/>
    </source>
</evidence>
<evidence type="ECO:0000313" key="2">
    <source>
        <dbReference type="Proteomes" id="UP000050792"/>
    </source>
</evidence>
<organism evidence="2 4">
    <name type="scientific">Schistosoma rodhaini</name>
    <dbReference type="NCBI Taxonomy" id="6188"/>
    <lineage>
        <taxon>Eukaryota</taxon>
        <taxon>Metazoa</taxon>
        <taxon>Spiralia</taxon>
        <taxon>Lophotrochozoa</taxon>
        <taxon>Platyhelminthes</taxon>
        <taxon>Trematoda</taxon>
        <taxon>Digenea</taxon>
        <taxon>Strigeidida</taxon>
        <taxon>Schistosomatoidea</taxon>
        <taxon>Schistosomatidae</taxon>
        <taxon>Schistosoma</taxon>
    </lineage>
</organism>
<dbReference type="CDD" id="cd05380">
    <property type="entry name" value="CAP_euk"/>
    <property type="match status" value="1"/>
</dbReference>
<evidence type="ECO:0000313" key="3">
    <source>
        <dbReference type="WBParaSite" id="SRDH1_89360.1"/>
    </source>
</evidence>
<dbReference type="Pfam" id="PF00188">
    <property type="entry name" value="CAP"/>
    <property type="match status" value="1"/>
</dbReference>
<dbReference type="Gene3D" id="3.40.33.10">
    <property type="entry name" value="CAP"/>
    <property type="match status" value="1"/>
</dbReference>
<proteinExistence type="predicted"/>
<dbReference type="Proteomes" id="UP000050792">
    <property type="component" value="Unassembled WGS sequence"/>
</dbReference>
<dbReference type="SMART" id="SM00198">
    <property type="entry name" value="SCP"/>
    <property type="match status" value="1"/>
</dbReference>
<evidence type="ECO:0000259" key="1">
    <source>
        <dbReference type="SMART" id="SM00198"/>
    </source>
</evidence>
<reference evidence="3 4" key="2">
    <citation type="submission" date="2023-11" db="UniProtKB">
        <authorList>
            <consortium name="WormBaseParasite"/>
        </authorList>
    </citation>
    <scope>IDENTIFICATION</scope>
</reference>
<dbReference type="WBParaSite" id="SRDH1_89360.1">
    <property type="protein sequence ID" value="SRDH1_89360.1"/>
    <property type="gene ID" value="SRDH1_89360"/>
</dbReference>
<accession>A0AA85GG93</accession>
<reference evidence="2" key="1">
    <citation type="submission" date="2022-06" db="EMBL/GenBank/DDBJ databases">
        <authorList>
            <person name="Berger JAMES D."/>
            <person name="Berger JAMES D."/>
        </authorList>
    </citation>
    <scope>NUCLEOTIDE SEQUENCE [LARGE SCALE GENOMIC DNA]</scope>
</reference>
<dbReference type="PANTHER" id="PTHR10334">
    <property type="entry name" value="CYSTEINE-RICH SECRETORY PROTEIN-RELATED"/>
    <property type="match status" value="1"/>
</dbReference>
<name>A0AA85GG93_9TREM</name>